<evidence type="ECO:0000256" key="4">
    <source>
        <dbReference type="ARBA" id="ARBA00022525"/>
    </source>
</evidence>
<keyword evidence="8" id="KW-0449">Lipoprotein</keyword>
<accession>A0AAE0M5X2</accession>
<comment type="subcellular location">
    <subcellularLocation>
        <location evidence="1">Membrane</location>
        <topology evidence="1">Lipid-anchor</topology>
        <topology evidence="1">GPI-anchor</topology>
    </subcellularLocation>
    <subcellularLocation>
        <location evidence="2">Secreted</location>
    </subcellularLocation>
</comment>
<evidence type="ECO:0000313" key="12">
    <source>
        <dbReference type="EMBL" id="KAK3320195.1"/>
    </source>
</evidence>
<feature type="signal peptide" evidence="10">
    <location>
        <begin position="1"/>
        <end position="18"/>
    </location>
</feature>
<keyword evidence="5" id="KW-0325">Glycoprotein</keyword>
<comment type="similarity">
    <text evidence="3">Belongs to the RBT5 family.</text>
</comment>
<dbReference type="Proteomes" id="UP001286456">
    <property type="component" value="Unassembled WGS sequence"/>
</dbReference>
<evidence type="ECO:0000256" key="6">
    <source>
        <dbReference type="ARBA" id="ARBA00022729"/>
    </source>
</evidence>
<keyword evidence="4" id="KW-0964">Secreted</keyword>
<keyword evidence="5" id="KW-0472">Membrane</keyword>
<dbReference type="GO" id="GO:0005576">
    <property type="term" value="C:extracellular region"/>
    <property type="evidence" value="ECO:0007669"/>
    <property type="project" value="UniProtKB-SubCell"/>
</dbReference>
<comment type="caution">
    <text evidence="12">The sequence shown here is derived from an EMBL/GenBank/DDBJ whole genome shotgun (WGS) entry which is preliminary data.</text>
</comment>
<dbReference type="InterPro" id="IPR008427">
    <property type="entry name" value="Extracellular_membr_CFEM_dom"/>
</dbReference>
<evidence type="ECO:0000256" key="7">
    <source>
        <dbReference type="ARBA" id="ARBA00023157"/>
    </source>
</evidence>
<dbReference type="Pfam" id="PF05730">
    <property type="entry name" value="CFEM"/>
    <property type="match status" value="1"/>
</dbReference>
<gene>
    <name evidence="12" type="ORF">B0T19DRAFT_445968</name>
</gene>
<dbReference type="EMBL" id="JAUEPO010000006">
    <property type="protein sequence ID" value="KAK3320195.1"/>
    <property type="molecule type" value="Genomic_DNA"/>
</dbReference>
<protein>
    <recommendedName>
        <fullName evidence="11">CFEM domain-containing protein</fullName>
    </recommendedName>
</protein>
<evidence type="ECO:0000256" key="10">
    <source>
        <dbReference type="SAM" id="SignalP"/>
    </source>
</evidence>
<evidence type="ECO:0000259" key="11">
    <source>
        <dbReference type="Pfam" id="PF05730"/>
    </source>
</evidence>
<evidence type="ECO:0000256" key="9">
    <source>
        <dbReference type="SAM" id="MobiDB-lite"/>
    </source>
</evidence>
<dbReference type="AlphaFoldDB" id="A0AAE0M5X2"/>
<feature type="region of interest" description="Disordered" evidence="9">
    <location>
        <begin position="22"/>
        <end position="65"/>
    </location>
</feature>
<keyword evidence="6 10" id="KW-0732">Signal</keyword>
<keyword evidence="5" id="KW-0336">GPI-anchor</keyword>
<evidence type="ECO:0000256" key="8">
    <source>
        <dbReference type="ARBA" id="ARBA00023288"/>
    </source>
</evidence>
<evidence type="ECO:0000256" key="5">
    <source>
        <dbReference type="ARBA" id="ARBA00022622"/>
    </source>
</evidence>
<keyword evidence="13" id="KW-1185">Reference proteome</keyword>
<organism evidence="12 13">
    <name type="scientific">Cercophora scortea</name>
    <dbReference type="NCBI Taxonomy" id="314031"/>
    <lineage>
        <taxon>Eukaryota</taxon>
        <taxon>Fungi</taxon>
        <taxon>Dikarya</taxon>
        <taxon>Ascomycota</taxon>
        <taxon>Pezizomycotina</taxon>
        <taxon>Sordariomycetes</taxon>
        <taxon>Sordariomycetidae</taxon>
        <taxon>Sordariales</taxon>
        <taxon>Lasiosphaeriaceae</taxon>
        <taxon>Cercophora</taxon>
    </lineage>
</organism>
<keyword evidence="7" id="KW-1015">Disulfide bond</keyword>
<reference evidence="12" key="2">
    <citation type="submission" date="2023-06" db="EMBL/GenBank/DDBJ databases">
        <authorList>
            <consortium name="Lawrence Berkeley National Laboratory"/>
            <person name="Haridas S."/>
            <person name="Hensen N."/>
            <person name="Bonometti L."/>
            <person name="Westerberg I."/>
            <person name="Brannstrom I.O."/>
            <person name="Guillou S."/>
            <person name="Cros-Aarteil S."/>
            <person name="Calhoun S."/>
            <person name="Kuo A."/>
            <person name="Mondo S."/>
            <person name="Pangilinan J."/>
            <person name="Riley R."/>
            <person name="Labutti K."/>
            <person name="Andreopoulos B."/>
            <person name="Lipzen A."/>
            <person name="Chen C."/>
            <person name="Yanf M."/>
            <person name="Daum C."/>
            <person name="Ng V."/>
            <person name="Clum A."/>
            <person name="Steindorff A."/>
            <person name="Ohm R."/>
            <person name="Martin F."/>
            <person name="Silar P."/>
            <person name="Natvig D."/>
            <person name="Lalanne C."/>
            <person name="Gautier V."/>
            <person name="Ament-Velasquez S.L."/>
            <person name="Kruys A."/>
            <person name="Hutchinson M.I."/>
            <person name="Powell A.J."/>
            <person name="Barry K."/>
            <person name="Miller A.N."/>
            <person name="Grigoriev I.V."/>
            <person name="Debuchy R."/>
            <person name="Gladieux P."/>
            <person name="Thoren M.H."/>
            <person name="Johannesson H."/>
        </authorList>
    </citation>
    <scope>NUCLEOTIDE SEQUENCE</scope>
    <source>
        <strain evidence="12">SMH4131-1</strain>
    </source>
</reference>
<name>A0AAE0M5X2_9PEZI</name>
<proteinExistence type="inferred from homology"/>
<reference evidence="12" key="1">
    <citation type="journal article" date="2023" name="Mol. Phylogenet. Evol.">
        <title>Genome-scale phylogeny and comparative genomics of the fungal order Sordariales.</title>
        <authorList>
            <person name="Hensen N."/>
            <person name="Bonometti L."/>
            <person name="Westerberg I."/>
            <person name="Brannstrom I.O."/>
            <person name="Guillou S."/>
            <person name="Cros-Aarteil S."/>
            <person name="Calhoun S."/>
            <person name="Haridas S."/>
            <person name="Kuo A."/>
            <person name="Mondo S."/>
            <person name="Pangilinan J."/>
            <person name="Riley R."/>
            <person name="LaButti K."/>
            <person name="Andreopoulos B."/>
            <person name="Lipzen A."/>
            <person name="Chen C."/>
            <person name="Yan M."/>
            <person name="Daum C."/>
            <person name="Ng V."/>
            <person name="Clum A."/>
            <person name="Steindorff A."/>
            <person name="Ohm R.A."/>
            <person name="Martin F."/>
            <person name="Silar P."/>
            <person name="Natvig D.O."/>
            <person name="Lalanne C."/>
            <person name="Gautier V."/>
            <person name="Ament-Velasquez S.L."/>
            <person name="Kruys A."/>
            <person name="Hutchinson M.I."/>
            <person name="Powell A.J."/>
            <person name="Barry K."/>
            <person name="Miller A.N."/>
            <person name="Grigoriev I.V."/>
            <person name="Debuchy R."/>
            <person name="Gladieux P."/>
            <person name="Hiltunen Thoren M."/>
            <person name="Johannesson H."/>
        </authorList>
    </citation>
    <scope>NUCLEOTIDE SEQUENCE</scope>
    <source>
        <strain evidence="12">SMH4131-1</strain>
    </source>
</reference>
<feature type="domain" description="CFEM" evidence="11">
    <location>
        <begin position="74"/>
        <end position="135"/>
    </location>
</feature>
<sequence>MKFLTALALWCLATSATAHVTKRNADSVSMSSHDPDDLPKITSIPPPTPINGEESRKKKSGHEEGNVHGYASLMTKCNKRCLSKSMALMAGCGDKDWDCLCRRGHLAPEIRMCIRNRCPNSEHILSLNALEVSICQNLDSSKGDGEDH</sequence>
<dbReference type="GO" id="GO:0098552">
    <property type="term" value="C:side of membrane"/>
    <property type="evidence" value="ECO:0007669"/>
    <property type="project" value="UniProtKB-KW"/>
</dbReference>
<feature type="compositionally biased region" description="Basic and acidic residues" evidence="9">
    <location>
        <begin position="53"/>
        <end position="65"/>
    </location>
</feature>
<evidence type="ECO:0000256" key="3">
    <source>
        <dbReference type="ARBA" id="ARBA00010031"/>
    </source>
</evidence>
<evidence type="ECO:0000313" key="13">
    <source>
        <dbReference type="Proteomes" id="UP001286456"/>
    </source>
</evidence>
<feature type="chain" id="PRO_5041918145" description="CFEM domain-containing protein" evidence="10">
    <location>
        <begin position="19"/>
        <end position="148"/>
    </location>
</feature>
<evidence type="ECO:0000256" key="2">
    <source>
        <dbReference type="ARBA" id="ARBA00004613"/>
    </source>
</evidence>
<evidence type="ECO:0000256" key="1">
    <source>
        <dbReference type="ARBA" id="ARBA00004589"/>
    </source>
</evidence>